<sequence length="387" mass="39451">MKLSAGSGVSRAELASDAGKEAALAAVKGLNGDSPALVLVFTTPRYDLAELLTAICAVTGDAQVVGATGSGEFVQGEFMGFGAGVGVLALSAGPYRFGVASASNIQGALDEAGQELARSSRAKAGSSPHAAILLLADALLGDLQQLVQGIYRVTGPKIGIVGGAAGDEQKFVATFVFHDDKVVEHGAVAVWIASEHPIPIVTRHGWHPIGVPMLVTRAEGTTLLEIAGRPAAVAYEEQLGLAPGQLGIEDFWATSITHPFGLLQADGSTIIRVARSKTEDGTLRIQGCVPPGGSAVQVMRGDADTLLAVVPDVATTALANATEPGVLIAFSCAARMGVCNTRIGEEPKGLQAAAGDVPTFGIYCCGEFARTSGVLGTHNATLTAFVL</sequence>
<dbReference type="Pfam" id="PF10442">
    <property type="entry name" value="FIST_C"/>
    <property type="match status" value="1"/>
</dbReference>
<evidence type="ECO:0000259" key="2">
    <source>
        <dbReference type="SMART" id="SM01204"/>
    </source>
</evidence>
<dbReference type="Proteomes" id="UP000739411">
    <property type="component" value="Unassembled WGS sequence"/>
</dbReference>
<dbReference type="EMBL" id="JADJMS010000046">
    <property type="protein sequence ID" value="MBK7416539.1"/>
    <property type="molecule type" value="Genomic_DNA"/>
</dbReference>
<name>A0A935MUB6_9RHOO</name>
<feature type="domain" description="FIST C-domain" evidence="2">
    <location>
        <begin position="231"/>
        <end position="371"/>
    </location>
</feature>
<comment type="caution">
    <text evidence="3">The sequence shown here is derived from an EMBL/GenBank/DDBJ whole genome shotgun (WGS) entry which is preliminary data.</text>
</comment>
<accession>A0A935MUB6</accession>
<dbReference type="SMART" id="SM00897">
    <property type="entry name" value="FIST"/>
    <property type="match status" value="1"/>
</dbReference>
<dbReference type="InterPro" id="IPR013702">
    <property type="entry name" value="FIST_domain_N"/>
</dbReference>
<dbReference type="SMART" id="SM01204">
    <property type="entry name" value="FIST_C"/>
    <property type="match status" value="1"/>
</dbReference>
<feature type="domain" description="FIST" evidence="1">
    <location>
        <begin position="34"/>
        <end position="230"/>
    </location>
</feature>
<evidence type="ECO:0000313" key="4">
    <source>
        <dbReference type="Proteomes" id="UP000739411"/>
    </source>
</evidence>
<gene>
    <name evidence="3" type="ORF">IPJ38_17055</name>
</gene>
<protein>
    <submittedName>
        <fullName evidence="3">FIST C-terminal domain-containing protein</fullName>
    </submittedName>
</protein>
<reference evidence="3 4" key="1">
    <citation type="submission" date="2020-10" db="EMBL/GenBank/DDBJ databases">
        <title>Connecting structure to function with the recovery of over 1000 high-quality activated sludge metagenome-assembled genomes encoding full-length rRNA genes using long-read sequencing.</title>
        <authorList>
            <person name="Singleton C.M."/>
            <person name="Petriglieri F."/>
            <person name="Kristensen J.M."/>
            <person name="Kirkegaard R.H."/>
            <person name="Michaelsen T.Y."/>
            <person name="Andersen M.H."/>
            <person name="Karst S.M."/>
            <person name="Dueholm M.S."/>
            <person name="Nielsen P.H."/>
            <person name="Albertsen M."/>
        </authorList>
    </citation>
    <scope>NUCLEOTIDE SEQUENCE [LARGE SCALE GENOMIC DNA]</scope>
    <source>
        <strain evidence="3">EsbW_18-Q3-R4-48_BATAC.463</strain>
    </source>
</reference>
<dbReference type="PANTHER" id="PTHR40252:SF2">
    <property type="entry name" value="BLR0328 PROTEIN"/>
    <property type="match status" value="1"/>
</dbReference>
<dbReference type="AlphaFoldDB" id="A0A935MUB6"/>
<dbReference type="InterPro" id="IPR019494">
    <property type="entry name" value="FIST_C"/>
</dbReference>
<proteinExistence type="predicted"/>
<dbReference type="PANTHER" id="PTHR40252">
    <property type="entry name" value="BLR0328 PROTEIN"/>
    <property type="match status" value="1"/>
</dbReference>
<evidence type="ECO:0000259" key="1">
    <source>
        <dbReference type="SMART" id="SM00897"/>
    </source>
</evidence>
<organism evidence="3 4">
    <name type="scientific">Candidatus Dechloromonas phosphorivorans</name>
    <dbReference type="NCBI Taxonomy" id="2899244"/>
    <lineage>
        <taxon>Bacteria</taxon>
        <taxon>Pseudomonadati</taxon>
        <taxon>Pseudomonadota</taxon>
        <taxon>Betaproteobacteria</taxon>
        <taxon>Rhodocyclales</taxon>
        <taxon>Azonexaceae</taxon>
        <taxon>Dechloromonas</taxon>
    </lineage>
</organism>
<evidence type="ECO:0000313" key="3">
    <source>
        <dbReference type="EMBL" id="MBK7416539.1"/>
    </source>
</evidence>
<dbReference type="Pfam" id="PF08495">
    <property type="entry name" value="FIST"/>
    <property type="match status" value="1"/>
</dbReference>